<gene>
    <name evidence="2" type="ORF">ElyMa_001553600</name>
</gene>
<accession>A0AAV4JAG4</accession>
<keyword evidence="3" id="KW-1185">Reference proteome</keyword>
<dbReference type="AlphaFoldDB" id="A0AAV4JAG4"/>
<dbReference type="EMBL" id="BMAT01003090">
    <property type="protein sequence ID" value="GFS19803.1"/>
    <property type="molecule type" value="Genomic_DNA"/>
</dbReference>
<feature type="region of interest" description="Disordered" evidence="1">
    <location>
        <begin position="85"/>
        <end position="109"/>
    </location>
</feature>
<name>A0AAV4JAG4_9GAST</name>
<reference evidence="2 3" key="1">
    <citation type="journal article" date="2021" name="Elife">
        <title>Chloroplast acquisition without the gene transfer in kleptoplastic sea slugs, Plakobranchus ocellatus.</title>
        <authorList>
            <person name="Maeda T."/>
            <person name="Takahashi S."/>
            <person name="Yoshida T."/>
            <person name="Shimamura S."/>
            <person name="Takaki Y."/>
            <person name="Nagai Y."/>
            <person name="Toyoda A."/>
            <person name="Suzuki Y."/>
            <person name="Arimoto A."/>
            <person name="Ishii H."/>
            <person name="Satoh N."/>
            <person name="Nishiyama T."/>
            <person name="Hasebe M."/>
            <person name="Maruyama T."/>
            <person name="Minagawa J."/>
            <person name="Obokata J."/>
            <person name="Shigenobu S."/>
        </authorList>
    </citation>
    <scope>NUCLEOTIDE SEQUENCE [LARGE SCALE GENOMIC DNA]</scope>
</reference>
<feature type="compositionally biased region" description="Polar residues" evidence="1">
    <location>
        <begin position="95"/>
        <end position="109"/>
    </location>
</feature>
<organism evidence="2 3">
    <name type="scientific">Elysia marginata</name>
    <dbReference type="NCBI Taxonomy" id="1093978"/>
    <lineage>
        <taxon>Eukaryota</taxon>
        <taxon>Metazoa</taxon>
        <taxon>Spiralia</taxon>
        <taxon>Lophotrochozoa</taxon>
        <taxon>Mollusca</taxon>
        <taxon>Gastropoda</taxon>
        <taxon>Heterobranchia</taxon>
        <taxon>Euthyneura</taxon>
        <taxon>Panpulmonata</taxon>
        <taxon>Sacoglossa</taxon>
        <taxon>Placobranchoidea</taxon>
        <taxon>Plakobranchidae</taxon>
        <taxon>Elysia</taxon>
    </lineage>
</organism>
<proteinExistence type="predicted"/>
<dbReference type="Proteomes" id="UP000762676">
    <property type="component" value="Unassembled WGS sequence"/>
</dbReference>
<protein>
    <submittedName>
        <fullName evidence="2">Uncharacterized protein</fullName>
    </submittedName>
</protein>
<evidence type="ECO:0000256" key="1">
    <source>
        <dbReference type="SAM" id="MobiDB-lite"/>
    </source>
</evidence>
<sequence>MFNNLFRTRIVDKRQVIPYCSGIYEIEGLVKIQIAVRAVSDGEEGGEEQKIVGGSLSVSANQSLAWKSSNSHLLQTVASLELHQNLRTRRRMHRSNGQTPDPSTSVQGH</sequence>
<comment type="caution">
    <text evidence="2">The sequence shown here is derived from an EMBL/GenBank/DDBJ whole genome shotgun (WGS) entry which is preliminary data.</text>
</comment>
<evidence type="ECO:0000313" key="3">
    <source>
        <dbReference type="Proteomes" id="UP000762676"/>
    </source>
</evidence>
<evidence type="ECO:0000313" key="2">
    <source>
        <dbReference type="EMBL" id="GFS19803.1"/>
    </source>
</evidence>